<dbReference type="EMBL" id="AE004437">
    <property type="protein sequence ID" value="AAG19015.1"/>
    <property type="molecule type" value="Genomic_DNA"/>
</dbReference>
<dbReference type="NCBIfam" id="TIGR03081">
    <property type="entry name" value="metmalonyl_epim"/>
    <property type="match status" value="1"/>
</dbReference>
<dbReference type="PANTHER" id="PTHR43048">
    <property type="entry name" value="METHYLMALONYL-COA EPIMERASE"/>
    <property type="match status" value="1"/>
</dbReference>
<evidence type="ECO:0000313" key="4">
    <source>
        <dbReference type="EMBL" id="AAG19015.1"/>
    </source>
</evidence>
<dbReference type="STRING" id="64091.VNG_0478C"/>
<dbReference type="PROSITE" id="PS51819">
    <property type="entry name" value="VOC"/>
    <property type="match status" value="1"/>
</dbReference>
<evidence type="ECO:0000256" key="2">
    <source>
        <dbReference type="ARBA" id="ARBA00022723"/>
    </source>
</evidence>
<dbReference type="PIR" id="C84206">
    <property type="entry name" value="C84206"/>
</dbReference>
<dbReference type="KEGG" id="hal:VNG_0478C"/>
<proteinExistence type="inferred from homology"/>
<gene>
    <name evidence="4" type="ordered locus">VNG_0478C</name>
</gene>
<dbReference type="InterPro" id="IPR051785">
    <property type="entry name" value="MMCE/EMCE_epimerase"/>
</dbReference>
<evidence type="ECO:0000256" key="1">
    <source>
        <dbReference type="ARBA" id="ARBA00009308"/>
    </source>
</evidence>
<dbReference type="GO" id="GO:0004493">
    <property type="term" value="F:methylmalonyl-CoA epimerase activity"/>
    <property type="evidence" value="ECO:0000318"/>
    <property type="project" value="GO_Central"/>
</dbReference>
<dbReference type="HOGENOM" id="CLU_046006_5_2_2"/>
<dbReference type="Gene3D" id="3.10.180.10">
    <property type="entry name" value="2,3-Dihydroxybiphenyl 1,2-Dioxygenase, domain 1"/>
    <property type="match status" value="1"/>
</dbReference>
<comment type="similarity">
    <text evidence="1">Belongs to the methylmalonyl-CoA epimerase family.</text>
</comment>
<dbReference type="PATRIC" id="fig|64091.14.peg.362"/>
<name>Q9HRZ3_HALSA</name>
<dbReference type="PANTHER" id="PTHR43048:SF3">
    <property type="entry name" value="METHYLMALONYL-COA EPIMERASE, MITOCHONDRIAL"/>
    <property type="match status" value="1"/>
</dbReference>
<evidence type="ECO:0000259" key="3">
    <source>
        <dbReference type="PROSITE" id="PS51819"/>
    </source>
</evidence>
<dbReference type="InterPro" id="IPR029068">
    <property type="entry name" value="Glyas_Bleomycin-R_OHBP_Dase"/>
</dbReference>
<dbReference type="GO" id="GO:0046872">
    <property type="term" value="F:metal ion binding"/>
    <property type="evidence" value="ECO:0007669"/>
    <property type="project" value="UniProtKB-KW"/>
</dbReference>
<organism evidence="4 5">
    <name type="scientific">Halobacterium salinarum (strain ATCC 700922 / JCM 11081 / NRC-1)</name>
    <name type="common">Halobacterium halobium</name>
    <dbReference type="NCBI Taxonomy" id="64091"/>
    <lineage>
        <taxon>Archaea</taxon>
        <taxon>Methanobacteriati</taxon>
        <taxon>Methanobacteriota</taxon>
        <taxon>Stenosarchaea group</taxon>
        <taxon>Halobacteria</taxon>
        <taxon>Halobacteriales</taxon>
        <taxon>Halobacteriaceae</taxon>
        <taxon>Halobacterium</taxon>
        <taxon>Halobacterium salinarum NRC-34001</taxon>
    </lineage>
</organism>
<evidence type="ECO:0000313" key="5">
    <source>
        <dbReference type="Proteomes" id="UP000000554"/>
    </source>
</evidence>
<dbReference type="Proteomes" id="UP000000554">
    <property type="component" value="Chromosome"/>
</dbReference>
<dbReference type="Pfam" id="PF13669">
    <property type="entry name" value="Glyoxalase_4"/>
    <property type="match status" value="1"/>
</dbReference>
<dbReference type="SUPFAM" id="SSF54593">
    <property type="entry name" value="Glyoxalase/Bleomycin resistance protein/Dihydroxybiphenyl dioxygenase"/>
    <property type="match status" value="1"/>
</dbReference>
<dbReference type="AlphaFoldDB" id="Q9HRZ3"/>
<reference evidence="4 5" key="1">
    <citation type="journal article" date="2000" name="Proc. Natl. Acad. Sci. U.S.A.">
        <title>Genome sequence of Halobacterium species NRC-1.</title>
        <authorList>
            <person name="Ng W.V."/>
            <person name="Kennedy S.P."/>
            <person name="Mahairas G.G."/>
            <person name="Berquist B."/>
            <person name="Pan M."/>
            <person name="Shukla H.D."/>
            <person name="Lasky S.R."/>
            <person name="Baliga N.S."/>
            <person name="Thorsson V."/>
            <person name="Sbrogna J."/>
            <person name="Swartzell S."/>
            <person name="Weir D."/>
            <person name="Hall J."/>
            <person name="Dahl T.A."/>
            <person name="Welti R."/>
            <person name="Goo Y.A."/>
            <person name="Leithauser B."/>
            <person name="Keller K."/>
            <person name="Cruz R."/>
            <person name="Danson M.J."/>
            <person name="Hough D.W."/>
            <person name="Maddocks D.G."/>
            <person name="Jablonski P.E."/>
            <person name="Krebs M.P."/>
            <person name="Angevine C.M."/>
            <person name="Dale H."/>
            <person name="Isenbarger T.A."/>
            <person name="Peck R.F."/>
            <person name="Pohlschroder M."/>
            <person name="Spudich J.L."/>
            <person name="Jung K.W."/>
            <person name="Alam M."/>
            <person name="Freitas T."/>
            <person name="Hou S."/>
            <person name="Daniels C.J."/>
            <person name="Dennis P.P."/>
            <person name="Omer A.D."/>
            <person name="Ebhardt H."/>
            <person name="Lowe T.M."/>
            <person name="Liang P."/>
            <person name="Riley M."/>
            <person name="Hood L."/>
            <person name="DasSarma S."/>
        </authorList>
    </citation>
    <scope>NUCLEOTIDE SEQUENCE [LARGE SCALE GENOMIC DNA]</scope>
    <source>
        <strain evidence="5">ATCC 700922 / JCM 11081 / NRC-1</strain>
    </source>
</reference>
<dbReference type="InterPro" id="IPR017515">
    <property type="entry name" value="MeMalonyl-CoA_epimerase"/>
</dbReference>
<feature type="domain" description="VOC" evidence="3">
    <location>
        <begin position="11"/>
        <end position="138"/>
    </location>
</feature>
<keyword evidence="2" id="KW-0479">Metal-binding</keyword>
<keyword evidence="5" id="KW-1185">Reference proteome</keyword>
<accession>Q9HRZ3</accession>
<dbReference type="PaxDb" id="64091-VNG_0478C"/>
<dbReference type="InterPro" id="IPR037523">
    <property type="entry name" value="VOC_core"/>
</dbReference>
<sequence>MSARGPPASMHVDHVGVATEDAADLGELYTALLGAPVAHEEVFDGLHTVFLDLGGDGYVELLEPVDEDTTVGRYLQRTGGGIHHVAFATDDIEAALETARDAGVDRIDEEPRAGAWGHDVAFLHPKDTGGALIEFVEH</sequence>
<dbReference type="InParanoid" id="Q9HRZ3"/>
<protein>
    <recommendedName>
        <fullName evidence="3">VOC domain-containing protein</fullName>
    </recommendedName>
</protein>
<dbReference type="FunFam" id="3.10.180.10:FF:000078">
    <property type="entry name" value="Methylmalonyl-CoA epimerase"/>
    <property type="match status" value="1"/>
</dbReference>
<dbReference type="CDD" id="cd07249">
    <property type="entry name" value="MMCE"/>
    <property type="match status" value="1"/>
</dbReference>
<dbReference type="GO" id="GO:0046491">
    <property type="term" value="P:L-methylmalonyl-CoA metabolic process"/>
    <property type="evidence" value="ECO:0000318"/>
    <property type="project" value="GO_Central"/>
</dbReference>